<dbReference type="EMBL" id="LXQA010720761">
    <property type="protein sequence ID" value="MCI67629.1"/>
    <property type="molecule type" value="Genomic_DNA"/>
</dbReference>
<comment type="caution">
    <text evidence="2">The sequence shown here is derived from an EMBL/GenBank/DDBJ whole genome shotgun (WGS) entry which is preliminary data.</text>
</comment>
<name>A0A392U2K0_9FABA</name>
<evidence type="ECO:0000256" key="1">
    <source>
        <dbReference type="SAM" id="MobiDB-lite"/>
    </source>
</evidence>
<keyword evidence="3" id="KW-1185">Reference proteome</keyword>
<organism evidence="2 3">
    <name type="scientific">Trifolium medium</name>
    <dbReference type="NCBI Taxonomy" id="97028"/>
    <lineage>
        <taxon>Eukaryota</taxon>
        <taxon>Viridiplantae</taxon>
        <taxon>Streptophyta</taxon>
        <taxon>Embryophyta</taxon>
        <taxon>Tracheophyta</taxon>
        <taxon>Spermatophyta</taxon>
        <taxon>Magnoliopsida</taxon>
        <taxon>eudicotyledons</taxon>
        <taxon>Gunneridae</taxon>
        <taxon>Pentapetalae</taxon>
        <taxon>rosids</taxon>
        <taxon>fabids</taxon>
        <taxon>Fabales</taxon>
        <taxon>Fabaceae</taxon>
        <taxon>Papilionoideae</taxon>
        <taxon>50 kb inversion clade</taxon>
        <taxon>NPAAA clade</taxon>
        <taxon>Hologalegina</taxon>
        <taxon>IRL clade</taxon>
        <taxon>Trifolieae</taxon>
        <taxon>Trifolium</taxon>
    </lineage>
</organism>
<evidence type="ECO:0000313" key="3">
    <source>
        <dbReference type="Proteomes" id="UP000265520"/>
    </source>
</evidence>
<evidence type="ECO:0000313" key="2">
    <source>
        <dbReference type="EMBL" id="MCI67629.1"/>
    </source>
</evidence>
<accession>A0A392U2K0</accession>
<feature type="region of interest" description="Disordered" evidence="1">
    <location>
        <begin position="1"/>
        <end position="34"/>
    </location>
</feature>
<dbReference type="Proteomes" id="UP000265520">
    <property type="component" value="Unassembled WGS sequence"/>
</dbReference>
<protein>
    <submittedName>
        <fullName evidence="2">Uncharacterized protein</fullName>
    </submittedName>
</protein>
<dbReference type="AlphaFoldDB" id="A0A392U2K0"/>
<feature type="non-terminal residue" evidence="2">
    <location>
        <position position="1"/>
    </location>
</feature>
<sequence>NSTSEGGGEDREAEVAGPPKLVGRAVTTDGGPTAVRRWSGGGLVVVRWWSSG</sequence>
<reference evidence="2 3" key="1">
    <citation type="journal article" date="2018" name="Front. Plant Sci.">
        <title>Red Clover (Trifolium pratense) and Zigzag Clover (T. medium) - A Picture of Genomic Similarities and Differences.</title>
        <authorList>
            <person name="Dluhosova J."/>
            <person name="Istvanek J."/>
            <person name="Nedelnik J."/>
            <person name="Repkova J."/>
        </authorList>
    </citation>
    <scope>NUCLEOTIDE SEQUENCE [LARGE SCALE GENOMIC DNA]</scope>
    <source>
        <strain evidence="3">cv. 10/8</strain>
        <tissue evidence="2">Leaf</tissue>
    </source>
</reference>
<proteinExistence type="predicted"/>